<accession>A0AAV2RR61</accession>
<comment type="caution">
    <text evidence="2">The sequence shown here is derived from an EMBL/GenBank/DDBJ whole genome shotgun (WGS) entry which is preliminary data.</text>
</comment>
<keyword evidence="1" id="KW-1133">Transmembrane helix</keyword>
<name>A0AAV2RR61_MEGNR</name>
<feature type="non-terminal residue" evidence="2">
    <location>
        <position position="109"/>
    </location>
</feature>
<evidence type="ECO:0000313" key="3">
    <source>
        <dbReference type="Proteomes" id="UP001497623"/>
    </source>
</evidence>
<organism evidence="2 3">
    <name type="scientific">Meganyctiphanes norvegica</name>
    <name type="common">Northern krill</name>
    <name type="synonym">Thysanopoda norvegica</name>
    <dbReference type="NCBI Taxonomy" id="48144"/>
    <lineage>
        <taxon>Eukaryota</taxon>
        <taxon>Metazoa</taxon>
        <taxon>Ecdysozoa</taxon>
        <taxon>Arthropoda</taxon>
        <taxon>Crustacea</taxon>
        <taxon>Multicrustacea</taxon>
        <taxon>Malacostraca</taxon>
        <taxon>Eumalacostraca</taxon>
        <taxon>Eucarida</taxon>
        <taxon>Euphausiacea</taxon>
        <taxon>Euphausiidae</taxon>
        <taxon>Meganyctiphanes</taxon>
    </lineage>
</organism>
<gene>
    <name evidence="2" type="ORF">MNOR_LOCUS27119</name>
</gene>
<proteinExistence type="predicted"/>
<protein>
    <submittedName>
        <fullName evidence="2">Uncharacterized protein</fullName>
    </submittedName>
</protein>
<evidence type="ECO:0000313" key="2">
    <source>
        <dbReference type="EMBL" id="CAL4133095.1"/>
    </source>
</evidence>
<dbReference type="Proteomes" id="UP001497623">
    <property type="component" value="Unassembled WGS sequence"/>
</dbReference>
<sequence>MSNYSPKEACECGLFTFINMTVLSSRRLRGMSMATLYSTCQCVLSVVGSIGVILLFAGIPQLIYAPSLNVGNLLTFMLGALLITAMVAGNAVLNFRYQEHCRRDADNAQ</sequence>
<keyword evidence="1" id="KW-0472">Membrane</keyword>
<feature type="transmembrane region" description="Helical" evidence="1">
    <location>
        <begin position="71"/>
        <end position="93"/>
    </location>
</feature>
<feature type="transmembrane region" description="Helical" evidence="1">
    <location>
        <begin position="34"/>
        <end position="59"/>
    </location>
</feature>
<reference evidence="2 3" key="1">
    <citation type="submission" date="2024-05" db="EMBL/GenBank/DDBJ databases">
        <authorList>
            <person name="Wallberg A."/>
        </authorList>
    </citation>
    <scope>NUCLEOTIDE SEQUENCE [LARGE SCALE GENOMIC DNA]</scope>
</reference>
<evidence type="ECO:0000256" key="1">
    <source>
        <dbReference type="SAM" id="Phobius"/>
    </source>
</evidence>
<dbReference type="EMBL" id="CAXKWB010028044">
    <property type="protein sequence ID" value="CAL4133095.1"/>
    <property type="molecule type" value="Genomic_DNA"/>
</dbReference>
<keyword evidence="1" id="KW-0812">Transmembrane</keyword>
<keyword evidence="3" id="KW-1185">Reference proteome</keyword>
<dbReference type="AlphaFoldDB" id="A0AAV2RR61"/>